<dbReference type="AlphaFoldDB" id="A0A0B7IKP9"/>
<dbReference type="Proteomes" id="UP000038200">
    <property type="component" value="Unassembled WGS sequence"/>
</dbReference>
<accession>A0A0B7IKP9</accession>
<sequence>MSNTGYLITGKHLHYLLTFLNSKFIEYSFRRFYSVSLGEKGLRWLAQYMEKLPIIQPTKEIEQNLSKLLDINNYNEIDKFIYHLYNLTNEEIELIEKSIK</sequence>
<proteinExistence type="predicted"/>
<name>A0A0B7IKP9_9FLAO</name>
<protein>
    <submittedName>
        <fullName evidence="1">Uncharacterized protein</fullName>
    </submittedName>
</protein>
<organism evidence="1 2">
    <name type="scientific">Capnocytophaga canis</name>
    <dbReference type="NCBI Taxonomy" id="1848903"/>
    <lineage>
        <taxon>Bacteria</taxon>
        <taxon>Pseudomonadati</taxon>
        <taxon>Bacteroidota</taxon>
        <taxon>Flavobacteriia</taxon>
        <taxon>Flavobacteriales</taxon>
        <taxon>Flavobacteriaceae</taxon>
        <taxon>Capnocytophaga</taxon>
    </lineage>
</organism>
<dbReference type="EMBL" id="CDOL01000048">
    <property type="protein sequence ID" value="CEN51119.1"/>
    <property type="molecule type" value="Genomic_DNA"/>
</dbReference>
<evidence type="ECO:0000313" key="1">
    <source>
        <dbReference type="EMBL" id="CEN51119.1"/>
    </source>
</evidence>
<reference evidence="1 2" key="1">
    <citation type="submission" date="2015-01" db="EMBL/GenBank/DDBJ databases">
        <authorList>
            <person name="Xiang T."/>
            <person name="Song Y."/>
            <person name="Huang L."/>
            <person name="Wang B."/>
            <person name="Wu P."/>
        </authorList>
    </citation>
    <scope>NUCLEOTIDE SEQUENCE [LARGE SCALE GENOMIC DNA]</scope>
    <source>
        <strain evidence="1 2">CcD93</strain>
    </source>
</reference>
<gene>
    <name evidence="1" type="ORF">CCAND93_1410002</name>
</gene>
<evidence type="ECO:0000313" key="2">
    <source>
        <dbReference type="Proteomes" id="UP000038200"/>
    </source>
</evidence>